<dbReference type="Proteomes" id="UP000236047">
    <property type="component" value="Unassembled WGS sequence"/>
</dbReference>
<keyword evidence="2" id="KW-1185">Reference proteome</keyword>
<protein>
    <submittedName>
        <fullName evidence="1">TpaF</fullName>
    </submittedName>
</protein>
<reference evidence="2" key="1">
    <citation type="submission" date="2015-09" db="EMBL/GenBank/DDBJ databases">
        <authorList>
            <person name="Graham D.E."/>
            <person name="Mahan K.M."/>
            <person name="Klingeman D.M."/>
            <person name="Fida T."/>
            <person name="Giannone R.J."/>
            <person name="Hettich R.L."/>
            <person name="Parry R.J."/>
            <person name="Spain J.C."/>
        </authorList>
    </citation>
    <scope>NUCLEOTIDE SEQUENCE [LARGE SCALE GENOMIC DNA]</scope>
    <source>
        <strain evidence="2">JCM 4701</strain>
    </source>
</reference>
<evidence type="ECO:0000313" key="2">
    <source>
        <dbReference type="Proteomes" id="UP000236047"/>
    </source>
</evidence>
<dbReference type="Gene3D" id="3.40.109.10">
    <property type="entry name" value="NADH Oxidase"/>
    <property type="match status" value="1"/>
</dbReference>
<gene>
    <name evidence="1" type="ORF">AOB60_39375</name>
</gene>
<comment type="caution">
    <text evidence="1">The sequence shown here is derived from an EMBL/GenBank/DDBJ whole genome shotgun (WGS) entry which is preliminary data.</text>
</comment>
<dbReference type="RefSeq" id="WP_073444398.1">
    <property type="nucleotide sequence ID" value="NZ_LJSN01000005.1"/>
</dbReference>
<dbReference type="EMBL" id="LJSN01000005">
    <property type="protein sequence ID" value="PNE36191.1"/>
    <property type="molecule type" value="Genomic_DNA"/>
</dbReference>
<dbReference type="GO" id="GO:0016491">
    <property type="term" value="F:oxidoreductase activity"/>
    <property type="evidence" value="ECO:0007669"/>
    <property type="project" value="InterPro"/>
</dbReference>
<proteinExistence type="predicted"/>
<accession>A0A2N8P5B8</accession>
<dbReference type="InterPro" id="IPR000415">
    <property type="entry name" value="Nitroreductase-like"/>
</dbReference>
<dbReference type="AlphaFoldDB" id="A0A2N8P5B8"/>
<sequence>MRTDSSMMEPLLDAFAERTPTSDGLAANRSPMPFAQAVPVDLDERATGSGHPFDLHDTLQARRSSLQYGDAPVRTDLILRWVREALSRDAGDWALDDDMGPLEAFVFALRSEGKPAGVYRVTAQEASFIAPASAIGDPELLGVQREFAEAAGIVTVCGNLDAADSWAGAHGFRLCAVRASMALYDFHLRCQSHRLAGTVFGGFIGAAVRNLIQSDGVTRHPLLAATYAHPVS</sequence>
<evidence type="ECO:0000313" key="1">
    <source>
        <dbReference type="EMBL" id="PNE36191.1"/>
    </source>
</evidence>
<organism evidence="1 2">
    <name type="scientific">Streptomyces noursei</name>
    <name type="common">Streptomyces albulus</name>
    <dbReference type="NCBI Taxonomy" id="1971"/>
    <lineage>
        <taxon>Bacteria</taxon>
        <taxon>Bacillati</taxon>
        <taxon>Actinomycetota</taxon>
        <taxon>Actinomycetes</taxon>
        <taxon>Kitasatosporales</taxon>
        <taxon>Streptomycetaceae</taxon>
        <taxon>Streptomyces</taxon>
    </lineage>
</organism>
<name>A0A2N8P5B8_STRNR</name>